<comment type="caution">
    <text evidence="6">The sequence shown here is derived from an EMBL/GenBank/DDBJ whole genome shotgun (WGS) entry which is preliminary data.</text>
</comment>
<feature type="transmembrane region" description="Helical" evidence="4">
    <location>
        <begin position="334"/>
        <end position="356"/>
    </location>
</feature>
<name>A0A4Y9QKF7_9BACT</name>
<dbReference type="AlphaFoldDB" id="A0A4Y9QKF7"/>
<evidence type="ECO:0000256" key="2">
    <source>
        <dbReference type="ARBA" id="ARBA00022676"/>
    </source>
</evidence>
<comment type="similarity">
    <text evidence="1">Belongs to the glycosyltransferase 2 family.</text>
</comment>
<gene>
    <name evidence="6" type="ORF">E4S40_13085</name>
</gene>
<dbReference type="Gene3D" id="3.90.550.10">
    <property type="entry name" value="Spore Coat Polysaccharide Biosynthesis Protein SpsA, Chain A"/>
    <property type="match status" value="1"/>
</dbReference>
<dbReference type="EMBL" id="SPSB01000004">
    <property type="protein sequence ID" value="TFV93191.1"/>
    <property type="molecule type" value="Genomic_DNA"/>
</dbReference>
<dbReference type="PANTHER" id="PTHR43630">
    <property type="entry name" value="POLY-BETA-1,6-N-ACETYL-D-GLUCOSAMINE SYNTHASE"/>
    <property type="match status" value="1"/>
</dbReference>
<keyword evidence="3 6" id="KW-0808">Transferase</keyword>
<sequence length="381" mass="43590">MLSFYLLWSLIYLLFLGYLKMVWLKIPGQKYSDHPFSPKVSLLIPIRNEASRLPILIQNLQKIHFPNLEIIFINDKSEDDSLELLEQLVGKNPLFKIYSSDGVGKKAALQKGIHQANGEIIVTTDADCEFHANWLETLLLPFQDSRIQLVAGPVLVRSSNSFLSFFQTLDWASIQLLTGVSFEMKTPLMCSGANLAFRKKAFEEVEGYQGNEQWLSGDDEFLLKKIVRKFGPESTCYMPSKKSLVLTQGEMSWQALFNQRIRWAGKWKAHKSFFHAASAFFIAFLQLVWLGAFGLIFFENWGLVWLAFVFSVKILAEYLSLGSITKFFKSPVPFWAFVLTSLWHPLYSVFIGVKAIKGNYQWKGRRIQGNVNFGNHGNDGR</sequence>
<protein>
    <submittedName>
        <fullName evidence="6">Glycosyltransferase</fullName>
    </submittedName>
</protein>
<reference evidence="6 7" key="1">
    <citation type="submission" date="2019-03" db="EMBL/GenBank/DDBJ databases">
        <title>Algoriphagus sp. nov, a new strain isolated from root system soil of mangrove plant Kandelia.</title>
        <authorList>
            <person name="Yin Q."/>
            <person name="Wang K."/>
            <person name="Song Z."/>
        </authorList>
    </citation>
    <scope>NUCLEOTIDE SEQUENCE [LARGE SCALE GENOMIC DNA]</scope>
    <source>
        <strain evidence="6 7">XY-J91</strain>
    </source>
</reference>
<evidence type="ECO:0000259" key="5">
    <source>
        <dbReference type="Pfam" id="PF00535"/>
    </source>
</evidence>
<keyword evidence="4" id="KW-1133">Transmembrane helix</keyword>
<evidence type="ECO:0000256" key="4">
    <source>
        <dbReference type="SAM" id="Phobius"/>
    </source>
</evidence>
<dbReference type="Pfam" id="PF00535">
    <property type="entry name" value="Glycos_transf_2"/>
    <property type="match status" value="1"/>
</dbReference>
<dbReference type="InterPro" id="IPR029044">
    <property type="entry name" value="Nucleotide-diphossugar_trans"/>
</dbReference>
<keyword evidence="4" id="KW-0812">Transmembrane</keyword>
<feature type="transmembrane region" description="Helical" evidence="4">
    <location>
        <begin position="303"/>
        <end position="322"/>
    </location>
</feature>
<dbReference type="SUPFAM" id="SSF53448">
    <property type="entry name" value="Nucleotide-diphospho-sugar transferases"/>
    <property type="match status" value="1"/>
</dbReference>
<evidence type="ECO:0000256" key="3">
    <source>
        <dbReference type="ARBA" id="ARBA00022679"/>
    </source>
</evidence>
<feature type="transmembrane region" description="Helical" evidence="4">
    <location>
        <begin position="272"/>
        <end position="297"/>
    </location>
</feature>
<keyword evidence="2" id="KW-0328">Glycosyltransferase</keyword>
<accession>A0A4Y9QKF7</accession>
<evidence type="ECO:0000256" key="1">
    <source>
        <dbReference type="ARBA" id="ARBA00006739"/>
    </source>
</evidence>
<keyword evidence="7" id="KW-1185">Reference proteome</keyword>
<dbReference type="InterPro" id="IPR001173">
    <property type="entry name" value="Glyco_trans_2-like"/>
</dbReference>
<dbReference type="GO" id="GO:0016757">
    <property type="term" value="F:glycosyltransferase activity"/>
    <property type="evidence" value="ECO:0007669"/>
    <property type="project" value="UniProtKB-KW"/>
</dbReference>
<dbReference type="Proteomes" id="UP000297647">
    <property type="component" value="Unassembled WGS sequence"/>
</dbReference>
<evidence type="ECO:0000313" key="7">
    <source>
        <dbReference type="Proteomes" id="UP000297647"/>
    </source>
</evidence>
<feature type="transmembrane region" description="Helical" evidence="4">
    <location>
        <begin position="6"/>
        <end position="24"/>
    </location>
</feature>
<organism evidence="6 7">
    <name type="scientific">Algoriphagus kandeliae</name>
    <dbReference type="NCBI Taxonomy" id="2562278"/>
    <lineage>
        <taxon>Bacteria</taxon>
        <taxon>Pseudomonadati</taxon>
        <taxon>Bacteroidota</taxon>
        <taxon>Cytophagia</taxon>
        <taxon>Cytophagales</taxon>
        <taxon>Cyclobacteriaceae</taxon>
        <taxon>Algoriphagus</taxon>
    </lineage>
</organism>
<proteinExistence type="inferred from homology"/>
<feature type="domain" description="Glycosyltransferase 2-like" evidence="5">
    <location>
        <begin position="41"/>
        <end position="205"/>
    </location>
</feature>
<evidence type="ECO:0000313" key="6">
    <source>
        <dbReference type="EMBL" id="TFV93191.1"/>
    </source>
</evidence>
<keyword evidence="4" id="KW-0472">Membrane</keyword>
<dbReference type="PANTHER" id="PTHR43630:SF1">
    <property type="entry name" value="POLY-BETA-1,6-N-ACETYL-D-GLUCOSAMINE SYNTHASE"/>
    <property type="match status" value="1"/>
</dbReference>